<comment type="caution">
    <text evidence="1">The sequence shown here is derived from an EMBL/GenBank/DDBJ whole genome shotgun (WGS) entry which is preliminary data.</text>
</comment>
<evidence type="ECO:0000313" key="2">
    <source>
        <dbReference type="Proteomes" id="UP001209107"/>
    </source>
</evidence>
<dbReference type="InterPro" id="IPR045534">
    <property type="entry name" value="DUF6428"/>
</dbReference>
<dbReference type="Proteomes" id="UP001209107">
    <property type="component" value="Unassembled WGS sequence"/>
</dbReference>
<accession>A0ABT3JNS7</accession>
<keyword evidence="2" id="KW-1185">Reference proteome</keyword>
<name>A0ABT3JNS7_9FLAO</name>
<protein>
    <submittedName>
        <fullName evidence="1">DUF6428 family protein</fullName>
    </submittedName>
</protein>
<proteinExistence type="predicted"/>
<dbReference type="EMBL" id="JAPCHZ010000005">
    <property type="protein sequence ID" value="MCW4452434.1"/>
    <property type="molecule type" value="Genomic_DNA"/>
</dbReference>
<dbReference type="Pfam" id="PF20001">
    <property type="entry name" value="DUF6428"/>
    <property type="match status" value="1"/>
</dbReference>
<sequence>MKLSEIKKILTNLQELHFVLENGQQVPDHFHVTEIGQINKRFIDCGGVVRDEKAINFQLWFSTDNDHRLEAEKLRKIIALSEEKLGLEDVEIEVEYQQSTIGKFGLDFNGTAFILTTKTTTCLAQDGCGIPQNKPKVQLSELQVAGCTPGAGCC</sequence>
<reference evidence="1 2" key="1">
    <citation type="submission" date="2022-10" db="EMBL/GenBank/DDBJ databases">
        <title>Kaistella sp. BT-6-1-3.</title>
        <authorList>
            <person name="Ai J."/>
            <person name="Deng Z."/>
        </authorList>
    </citation>
    <scope>NUCLEOTIDE SEQUENCE [LARGE SCALE GENOMIC DNA]</scope>
    <source>
        <strain evidence="1 2">BT6-1-3</strain>
    </source>
</reference>
<gene>
    <name evidence="1" type="ORF">OK344_09455</name>
</gene>
<dbReference type="RefSeq" id="WP_265144559.1">
    <property type="nucleotide sequence ID" value="NZ_JAPCHZ010000005.1"/>
</dbReference>
<organism evidence="1 2">
    <name type="scientific">Kaistella yananensis</name>
    <dbReference type="NCBI Taxonomy" id="2989820"/>
    <lineage>
        <taxon>Bacteria</taxon>
        <taxon>Pseudomonadati</taxon>
        <taxon>Bacteroidota</taxon>
        <taxon>Flavobacteriia</taxon>
        <taxon>Flavobacteriales</taxon>
        <taxon>Weeksellaceae</taxon>
        <taxon>Chryseobacterium group</taxon>
        <taxon>Kaistella</taxon>
    </lineage>
</organism>
<evidence type="ECO:0000313" key="1">
    <source>
        <dbReference type="EMBL" id="MCW4452434.1"/>
    </source>
</evidence>